<keyword evidence="4" id="KW-0808">Transferase</keyword>
<dbReference type="Pfam" id="PF01380">
    <property type="entry name" value="SIS"/>
    <property type="match status" value="2"/>
</dbReference>
<dbReference type="EC" id="2.6.1.16" evidence="4"/>
<gene>
    <name evidence="4" type="ORF">LREN565_1123</name>
</gene>
<keyword evidence="2" id="KW-1133">Transmembrane helix</keyword>
<dbReference type="InterPro" id="IPR046348">
    <property type="entry name" value="SIS_dom_sf"/>
</dbReference>
<proteinExistence type="predicted"/>
<dbReference type="EMBL" id="LT634362">
    <property type="protein sequence ID" value="SFZ88010.1"/>
    <property type="molecule type" value="Genomic_DNA"/>
</dbReference>
<protein>
    <submittedName>
        <fullName evidence="4">Glucosamine--fructose-6-phosphate aminotransferase [isomerizing]</fullName>
        <ecNumber evidence="4">2.6.1.16</ecNumber>
    </submittedName>
</protein>
<keyword evidence="2" id="KW-0812">Transmembrane</keyword>
<keyword evidence="4" id="KW-0032">Aminotransferase</keyword>
<feature type="domain" description="SIS" evidence="3">
    <location>
        <begin position="26"/>
        <end position="170"/>
    </location>
</feature>
<dbReference type="InterPro" id="IPR035490">
    <property type="entry name" value="GlmS/FrlB_SIS"/>
</dbReference>
<feature type="transmembrane region" description="Helical" evidence="2">
    <location>
        <begin position="143"/>
        <end position="162"/>
    </location>
</feature>
<accession>A0A1K2I700</accession>
<dbReference type="GO" id="GO:0006002">
    <property type="term" value="P:fructose 6-phosphate metabolic process"/>
    <property type="evidence" value="ECO:0007669"/>
    <property type="project" value="TreeGrafter"/>
</dbReference>
<dbReference type="SUPFAM" id="SSF53697">
    <property type="entry name" value="SIS domain"/>
    <property type="match status" value="1"/>
</dbReference>
<dbReference type="PANTHER" id="PTHR10937">
    <property type="entry name" value="GLUCOSAMINE--FRUCTOSE-6-PHOSPHATE AMINOTRANSFERASE, ISOMERIZING"/>
    <property type="match status" value="1"/>
</dbReference>
<name>A0A1K2I700_9LACO</name>
<evidence type="ECO:0000259" key="3">
    <source>
        <dbReference type="PROSITE" id="PS51464"/>
    </source>
</evidence>
<dbReference type="CDD" id="cd05008">
    <property type="entry name" value="SIS_GlmS_GlmD_1"/>
    <property type="match status" value="1"/>
</dbReference>
<dbReference type="GO" id="GO:0097367">
    <property type="term" value="F:carbohydrate derivative binding"/>
    <property type="evidence" value="ECO:0007669"/>
    <property type="project" value="InterPro"/>
</dbReference>
<evidence type="ECO:0000256" key="1">
    <source>
        <dbReference type="ARBA" id="ARBA00022737"/>
    </source>
</evidence>
<dbReference type="GO" id="GO:0004360">
    <property type="term" value="F:glutamine-fructose-6-phosphate transaminase (isomerizing) activity"/>
    <property type="evidence" value="ECO:0007669"/>
    <property type="project" value="UniProtKB-EC"/>
</dbReference>
<keyword evidence="1" id="KW-0677">Repeat</keyword>
<dbReference type="PROSITE" id="PS51464">
    <property type="entry name" value="SIS"/>
    <property type="match status" value="1"/>
</dbReference>
<dbReference type="GO" id="GO:0006487">
    <property type="term" value="P:protein N-linked glycosylation"/>
    <property type="evidence" value="ECO:0007669"/>
    <property type="project" value="TreeGrafter"/>
</dbReference>
<dbReference type="PANTHER" id="PTHR10937:SF17">
    <property type="entry name" value="GLUCOSAMINE-FRUCTOSE-6-PHOSPHATE AMINOTRANSFERASE"/>
    <property type="match status" value="1"/>
</dbReference>
<dbReference type="InterPro" id="IPR035466">
    <property type="entry name" value="GlmS/AgaS_SIS"/>
</dbReference>
<dbReference type="CDD" id="cd05009">
    <property type="entry name" value="SIS_GlmS_GlmD_2"/>
    <property type="match status" value="1"/>
</dbReference>
<dbReference type="Gene3D" id="3.40.50.10490">
    <property type="entry name" value="Glucose-6-phosphate isomerase like protein, domain 1"/>
    <property type="match status" value="2"/>
</dbReference>
<reference evidence="4" key="1">
    <citation type="submission" date="2016-11" db="EMBL/GenBank/DDBJ databases">
        <authorList>
            <person name="Jaros S."/>
            <person name="Januszkiewicz K."/>
            <person name="Wedrychowicz H."/>
        </authorList>
    </citation>
    <scope>NUCLEOTIDE SEQUENCE</scope>
    <source>
        <strain evidence="4">ACA-DC 565</strain>
    </source>
</reference>
<dbReference type="InterPro" id="IPR001347">
    <property type="entry name" value="SIS_dom"/>
</dbReference>
<keyword evidence="2" id="KW-0472">Membrane</keyword>
<dbReference type="AlphaFoldDB" id="A0A1K2I700"/>
<organism evidence="4">
    <name type="scientific">Loigolactobacillus rennini</name>
    <dbReference type="NCBI Taxonomy" id="238013"/>
    <lineage>
        <taxon>Bacteria</taxon>
        <taxon>Bacillati</taxon>
        <taxon>Bacillota</taxon>
        <taxon>Bacilli</taxon>
        <taxon>Lactobacillales</taxon>
        <taxon>Lactobacillaceae</taxon>
        <taxon>Loigolactobacillus</taxon>
    </lineage>
</organism>
<evidence type="ECO:0000256" key="2">
    <source>
        <dbReference type="SAM" id="Phobius"/>
    </source>
</evidence>
<sequence>MKDMLFYIHLEQKIYRRILKNRGKLLAPLLSNIGNNKFHSVVIFATGSSANAAYTARPYLSKKLNRPVFIEDPSNALNYQLIGLSNVLCIAISQGGHSYSTINLVKKMQETGHCIYTLTSDKESPIAKVSQNLLLIGMPIEEMPYVTLGYSATILFLILLGLEAAMKLQKISMAEYQQDLSEIKLICQKLPDVVKQSMQWVQNYLPVFKMAKRISFIGYGSVYGVAREGETKITETVRISAFGNEVEAYMHGPYIGIQPDDQIILLEPNGKLQGRMQSLRRFLCQHLKQVRIISNQTVTAQNDLGLDIKVNELLTGLFMTIPIHLLAFYASQIKGINLNISAYPDFDKMTNSKI</sequence>
<evidence type="ECO:0000313" key="4">
    <source>
        <dbReference type="EMBL" id="SFZ88010.1"/>
    </source>
</evidence>
<dbReference type="GO" id="GO:0006047">
    <property type="term" value="P:UDP-N-acetylglucosamine metabolic process"/>
    <property type="evidence" value="ECO:0007669"/>
    <property type="project" value="TreeGrafter"/>
</dbReference>